<sequence length="453" mass="50138">MEWGLFGELALILLLILFNGFFAGAEIAILTAKRGRLEQLSQEGDRGAKAALKLSSDADRFLPTVQVGITLVGTFAAAFGGASFISEVSHLIGQIPVSWIQQRSDTISLGVISVGIAFFSLILGELVPKRVALQNAEFMARWVALPMVLLQTIAQPFVWFLRVCTKSVLLILGQKTEIRESVSVEDIQHLIDAGHEAGILHEAEQQMAQQALKMRERTAAEILRPRIDIDAIDVDTPPEEVLGAMAMSGFSRVPVCEGSIDRIVGFIYIKDVFLENYLGRSLDIRRVMRAPLFIPKTLTISKLLELFQKERTQLAIVLDEYGGTEGMVTLEDVMEILVGSIHDEHRRDEEQLVVQRADGSLLADAALNLHELQEALEFSKWPEPPPRGIATISGLVVALLKRPPKIGDVIQWSQLRVEVVDMDGPRIDRLLVSRIVPESSNDAEIKPQEETQS</sequence>
<dbReference type="FunFam" id="3.10.580.10:FF:000002">
    <property type="entry name" value="Magnesium/cobalt efflux protein CorC"/>
    <property type="match status" value="1"/>
</dbReference>
<dbReference type="PANTHER" id="PTHR43099">
    <property type="entry name" value="UPF0053 PROTEIN YRKA"/>
    <property type="match status" value="1"/>
</dbReference>
<evidence type="ECO:0000256" key="3">
    <source>
        <dbReference type="ARBA" id="ARBA00022692"/>
    </source>
</evidence>
<feature type="transmembrane region" description="Helical" evidence="10">
    <location>
        <begin position="61"/>
        <end position="86"/>
    </location>
</feature>
<dbReference type="InterPro" id="IPR002550">
    <property type="entry name" value="CNNM"/>
</dbReference>
<feature type="transmembrane region" description="Helical" evidence="10">
    <location>
        <begin position="139"/>
        <end position="161"/>
    </location>
</feature>
<keyword evidence="6 8" id="KW-0129">CBS domain</keyword>
<evidence type="ECO:0000256" key="1">
    <source>
        <dbReference type="ARBA" id="ARBA00004651"/>
    </source>
</evidence>
<dbReference type="AlphaFoldDB" id="A0A1C3E6N2"/>
<dbReference type="InterPro" id="IPR046342">
    <property type="entry name" value="CBS_dom_sf"/>
</dbReference>
<dbReference type="Gene3D" id="3.30.465.10">
    <property type="match status" value="1"/>
</dbReference>
<organism evidence="13 14">
    <name type="scientific">Planctopirus hydrillae</name>
    <dbReference type="NCBI Taxonomy" id="1841610"/>
    <lineage>
        <taxon>Bacteria</taxon>
        <taxon>Pseudomonadati</taxon>
        <taxon>Planctomycetota</taxon>
        <taxon>Planctomycetia</taxon>
        <taxon>Planctomycetales</taxon>
        <taxon>Planctomycetaceae</taxon>
        <taxon>Planctopirus</taxon>
    </lineage>
</organism>
<dbReference type="SMART" id="SM01091">
    <property type="entry name" value="CorC_HlyC"/>
    <property type="match status" value="1"/>
</dbReference>
<keyword evidence="4" id="KW-0677">Repeat</keyword>
<accession>A0A1C3E6N2</accession>
<feature type="domain" description="CBS" evidence="11">
    <location>
        <begin position="287"/>
        <end position="344"/>
    </location>
</feature>
<protein>
    <recommendedName>
        <fullName evidence="15">Hemolysin</fullName>
    </recommendedName>
</protein>
<comment type="subcellular location">
    <subcellularLocation>
        <location evidence="1">Cell membrane</location>
        <topology evidence="1">Multi-pass membrane protein</topology>
    </subcellularLocation>
</comment>
<dbReference type="InterPro" id="IPR036318">
    <property type="entry name" value="FAD-bd_PCMH-like_sf"/>
</dbReference>
<dbReference type="EMBL" id="LYDR01000150">
    <property type="protein sequence ID" value="ODA28902.1"/>
    <property type="molecule type" value="Genomic_DNA"/>
</dbReference>
<dbReference type="OrthoDB" id="9798188at2"/>
<gene>
    <name evidence="13" type="ORF">A6X21_10405</name>
</gene>
<dbReference type="Gene3D" id="3.10.580.10">
    <property type="entry name" value="CBS-domain"/>
    <property type="match status" value="1"/>
</dbReference>
<keyword evidence="7 9" id="KW-0472">Membrane</keyword>
<keyword evidence="2" id="KW-1003">Cell membrane</keyword>
<dbReference type="InterPro" id="IPR000644">
    <property type="entry name" value="CBS_dom"/>
</dbReference>
<dbReference type="STRING" id="1841610.A6X21_10405"/>
<dbReference type="PANTHER" id="PTHR43099:SF5">
    <property type="entry name" value="HLYC_CORC FAMILY TRANSPORTER"/>
    <property type="match status" value="1"/>
</dbReference>
<dbReference type="CDD" id="cd04590">
    <property type="entry name" value="CBS_pair_CorC_HlyC_assoc"/>
    <property type="match status" value="1"/>
</dbReference>
<dbReference type="InterPro" id="IPR051676">
    <property type="entry name" value="UPF0053_domain"/>
</dbReference>
<feature type="transmembrane region" description="Helical" evidence="10">
    <location>
        <begin position="12"/>
        <end position="32"/>
    </location>
</feature>
<dbReference type="Pfam" id="PF01595">
    <property type="entry name" value="CNNM"/>
    <property type="match status" value="1"/>
</dbReference>
<evidence type="ECO:0000313" key="14">
    <source>
        <dbReference type="Proteomes" id="UP000094828"/>
    </source>
</evidence>
<name>A0A1C3E6N2_9PLAN</name>
<evidence type="ECO:0000259" key="11">
    <source>
        <dbReference type="PROSITE" id="PS51371"/>
    </source>
</evidence>
<evidence type="ECO:0000256" key="5">
    <source>
        <dbReference type="ARBA" id="ARBA00022989"/>
    </source>
</evidence>
<dbReference type="PROSITE" id="PS51371">
    <property type="entry name" value="CBS"/>
    <property type="match status" value="2"/>
</dbReference>
<keyword evidence="14" id="KW-1185">Reference proteome</keyword>
<dbReference type="Pfam" id="PF03471">
    <property type="entry name" value="CorC_HlyC"/>
    <property type="match status" value="1"/>
</dbReference>
<evidence type="ECO:0000256" key="7">
    <source>
        <dbReference type="ARBA" id="ARBA00023136"/>
    </source>
</evidence>
<dbReference type="InterPro" id="IPR044751">
    <property type="entry name" value="Ion_transp-like_CBS"/>
</dbReference>
<feature type="domain" description="CBS" evidence="11">
    <location>
        <begin position="223"/>
        <end position="284"/>
    </location>
</feature>
<dbReference type="Pfam" id="PF00571">
    <property type="entry name" value="CBS"/>
    <property type="match status" value="2"/>
</dbReference>
<evidence type="ECO:0000256" key="6">
    <source>
        <dbReference type="ARBA" id="ARBA00023122"/>
    </source>
</evidence>
<keyword evidence="5 9" id="KW-1133">Transmembrane helix</keyword>
<evidence type="ECO:0000313" key="13">
    <source>
        <dbReference type="EMBL" id="ODA28902.1"/>
    </source>
</evidence>
<feature type="transmembrane region" description="Helical" evidence="10">
    <location>
        <begin position="106"/>
        <end position="127"/>
    </location>
</feature>
<dbReference type="GO" id="GO:0005886">
    <property type="term" value="C:plasma membrane"/>
    <property type="evidence" value="ECO:0007669"/>
    <property type="project" value="UniProtKB-SubCell"/>
</dbReference>
<dbReference type="GO" id="GO:0050660">
    <property type="term" value="F:flavin adenine dinucleotide binding"/>
    <property type="evidence" value="ECO:0007669"/>
    <property type="project" value="InterPro"/>
</dbReference>
<evidence type="ECO:0000259" key="12">
    <source>
        <dbReference type="PROSITE" id="PS51846"/>
    </source>
</evidence>
<keyword evidence="3 9" id="KW-0812">Transmembrane</keyword>
<evidence type="ECO:0000256" key="9">
    <source>
        <dbReference type="PROSITE-ProRule" id="PRU01193"/>
    </source>
</evidence>
<evidence type="ECO:0000256" key="4">
    <source>
        <dbReference type="ARBA" id="ARBA00022737"/>
    </source>
</evidence>
<dbReference type="InterPro" id="IPR005170">
    <property type="entry name" value="Transptr-assoc_dom"/>
</dbReference>
<dbReference type="RefSeq" id="WP_068850628.1">
    <property type="nucleotide sequence ID" value="NZ_LYDR01000150.1"/>
</dbReference>
<dbReference type="SUPFAM" id="SSF54631">
    <property type="entry name" value="CBS-domain pair"/>
    <property type="match status" value="1"/>
</dbReference>
<evidence type="ECO:0000256" key="10">
    <source>
        <dbReference type="SAM" id="Phobius"/>
    </source>
</evidence>
<dbReference type="InterPro" id="IPR016169">
    <property type="entry name" value="FAD-bd_PCMH_sub2"/>
</dbReference>
<proteinExistence type="predicted"/>
<comment type="caution">
    <text evidence="13">The sequence shown here is derived from an EMBL/GenBank/DDBJ whole genome shotgun (WGS) entry which is preliminary data.</text>
</comment>
<feature type="domain" description="CNNM transmembrane" evidence="12">
    <location>
        <begin position="1"/>
        <end position="204"/>
    </location>
</feature>
<evidence type="ECO:0008006" key="15">
    <source>
        <dbReference type="Google" id="ProtNLM"/>
    </source>
</evidence>
<evidence type="ECO:0000256" key="2">
    <source>
        <dbReference type="ARBA" id="ARBA00022475"/>
    </source>
</evidence>
<reference evidence="13 14" key="1">
    <citation type="submission" date="2016-05" db="EMBL/GenBank/DDBJ databases">
        <title>Genomic and physiological characterization of Planctopirus sp. isolated from fresh water lake.</title>
        <authorList>
            <person name="Subhash Y."/>
            <person name="Ramana C."/>
        </authorList>
    </citation>
    <scope>NUCLEOTIDE SEQUENCE [LARGE SCALE GENOMIC DNA]</scope>
    <source>
        <strain evidence="13 14">JC280</strain>
    </source>
</reference>
<dbReference type="PROSITE" id="PS51846">
    <property type="entry name" value="CNNM"/>
    <property type="match status" value="1"/>
</dbReference>
<dbReference type="SUPFAM" id="SSF56176">
    <property type="entry name" value="FAD-binding/transporter-associated domain-like"/>
    <property type="match status" value="1"/>
</dbReference>
<dbReference type="Proteomes" id="UP000094828">
    <property type="component" value="Unassembled WGS sequence"/>
</dbReference>
<evidence type="ECO:0000256" key="8">
    <source>
        <dbReference type="PROSITE-ProRule" id="PRU00703"/>
    </source>
</evidence>